<keyword evidence="2" id="KW-0547">Nucleotide-binding</keyword>
<dbReference type="GO" id="GO:0005524">
    <property type="term" value="F:ATP binding"/>
    <property type="evidence" value="ECO:0007669"/>
    <property type="project" value="UniProtKB-KW"/>
</dbReference>
<sequence length="201" mass="23184">ILDNLIGAMYSRKTVAIRELIQNAIDACILQQVLEDDYDPKIEIILDNETLVVRDNGRGMSLDIIKNYLKVLGKSYYKSNDLAGVLKNFITSPDFIAEFGLGIFSYFLLAKSFTIYTRHREIKSDMSSNQWHKIEFTRGFCLIEKTPKPDIGFDYGTVVQIKLNQDIIDILTYYFKYQIHLDIVRPRIPISCRISDSSKPI</sequence>
<evidence type="ECO:0008006" key="6">
    <source>
        <dbReference type="Google" id="ProtNLM"/>
    </source>
</evidence>
<name>X1EKP5_9ZZZZ</name>
<dbReference type="GO" id="GO:0051082">
    <property type="term" value="F:unfolded protein binding"/>
    <property type="evidence" value="ECO:0007669"/>
    <property type="project" value="InterPro"/>
</dbReference>
<gene>
    <name evidence="5" type="ORF">S01H4_59539</name>
</gene>
<dbReference type="InterPro" id="IPR001404">
    <property type="entry name" value="Hsp90_fam"/>
</dbReference>
<feature type="non-terminal residue" evidence="5">
    <location>
        <position position="201"/>
    </location>
</feature>
<protein>
    <recommendedName>
        <fullName evidence="6">Histidine kinase/HSP90-like ATPase domain-containing protein</fullName>
    </recommendedName>
</protein>
<dbReference type="InterPro" id="IPR036890">
    <property type="entry name" value="HATPase_C_sf"/>
</dbReference>
<dbReference type="Pfam" id="PF13589">
    <property type="entry name" value="HATPase_c_3"/>
    <property type="match status" value="1"/>
</dbReference>
<dbReference type="SUPFAM" id="SSF55874">
    <property type="entry name" value="ATPase domain of HSP90 chaperone/DNA topoisomerase II/histidine kinase"/>
    <property type="match status" value="1"/>
</dbReference>
<evidence type="ECO:0000256" key="4">
    <source>
        <dbReference type="ARBA" id="ARBA00023186"/>
    </source>
</evidence>
<evidence type="ECO:0000256" key="2">
    <source>
        <dbReference type="ARBA" id="ARBA00022741"/>
    </source>
</evidence>
<proteinExistence type="inferred from homology"/>
<accession>X1EKP5</accession>
<evidence type="ECO:0000313" key="5">
    <source>
        <dbReference type="EMBL" id="GAH09223.1"/>
    </source>
</evidence>
<comment type="caution">
    <text evidence="5">The sequence shown here is derived from an EMBL/GenBank/DDBJ whole genome shotgun (WGS) entry which is preliminary data.</text>
</comment>
<dbReference type="AlphaFoldDB" id="X1EKP5"/>
<keyword evidence="3" id="KW-0067">ATP-binding</keyword>
<dbReference type="InterPro" id="IPR020575">
    <property type="entry name" value="Hsp90_N"/>
</dbReference>
<dbReference type="GO" id="GO:0140662">
    <property type="term" value="F:ATP-dependent protein folding chaperone"/>
    <property type="evidence" value="ECO:0007669"/>
    <property type="project" value="InterPro"/>
</dbReference>
<keyword evidence="4" id="KW-0143">Chaperone</keyword>
<reference evidence="5" key="1">
    <citation type="journal article" date="2014" name="Front. Microbiol.">
        <title>High frequency of phylogenetically diverse reductive dehalogenase-homologous genes in deep subseafloor sedimentary metagenomes.</title>
        <authorList>
            <person name="Kawai M."/>
            <person name="Futagami T."/>
            <person name="Toyoda A."/>
            <person name="Takaki Y."/>
            <person name="Nishi S."/>
            <person name="Hori S."/>
            <person name="Arai W."/>
            <person name="Tsubouchi T."/>
            <person name="Morono Y."/>
            <person name="Uchiyama I."/>
            <person name="Ito T."/>
            <person name="Fujiyama A."/>
            <person name="Inagaki F."/>
            <person name="Takami H."/>
        </authorList>
    </citation>
    <scope>NUCLEOTIDE SEQUENCE</scope>
    <source>
        <strain evidence="5">Expedition CK06-06</strain>
    </source>
</reference>
<dbReference type="PRINTS" id="PR00775">
    <property type="entry name" value="HEATSHOCK90"/>
</dbReference>
<comment type="similarity">
    <text evidence="1">Belongs to the heat shock protein 90 family.</text>
</comment>
<evidence type="ECO:0000256" key="3">
    <source>
        <dbReference type="ARBA" id="ARBA00022840"/>
    </source>
</evidence>
<organism evidence="5">
    <name type="scientific">marine sediment metagenome</name>
    <dbReference type="NCBI Taxonomy" id="412755"/>
    <lineage>
        <taxon>unclassified sequences</taxon>
        <taxon>metagenomes</taxon>
        <taxon>ecological metagenomes</taxon>
    </lineage>
</organism>
<dbReference type="PANTHER" id="PTHR11528">
    <property type="entry name" value="HEAT SHOCK PROTEIN 90 FAMILY MEMBER"/>
    <property type="match status" value="1"/>
</dbReference>
<evidence type="ECO:0000256" key="1">
    <source>
        <dbReference type="ARBA" id="ARBA00008239"/>
    </source>
</evidence>
<dbReference type="Gene3D" id="3.30.565.10">
    <property type="entry name" value="Histidine kinase-like ATPase, C-terminal domain"/>
    <property type="match status" value="1"/>
</dbReference>
<dbReference type="GO" id="GO:0016887">
    <property type="term" value="F:ATP hydrolysis activity"/>
    <property type="evidence" value="ECO:0007669"/>
    <property type="project" value="InterPro"/>
</dbReference>
<dbReference type="EMBL" id="BART01034932">
    <property type="protein sequence ID" value="GAH09223.1"/>
    <property type="molecule type" value="Genomic_DNA"/>
</dbReference>
<feature type="non-terminal residue" evidence="5">
    <location>
        <position position="1"/>
    </location>
</feature>